<accession>A0AAE0AEA4</accession>
<dbReference type="AlphaFoldDB" id="A0AAE0AEA4"/>
<proteinExistence type="predicted"/>
<name>A0AAE0AEA4_9ROSI</name>
<evidence type="ECO:0000259" key="1">
    <source>
        <dbReference type="Pfam" id="PF13966"/>
    </source>
</evidence>
<feature type="domain" description="Reverse transcriptase zinc-binding" evidence="1">
    <location>
        <begin position="62"/>
        <end position="155"/>
    </location>
</feature>
<organism evidence="2 3">
    <name type="scientific">Dipteronia sinensis</name>
    <dbReference type="NCBI Taxonomy" id="43782"/>
    <lineage>
        <taxon>Eukaryota</taxon>
        <taxon>Viridiplantae</taxon>
        <taxon>Streptophyta</taxon>
        <taxon>Embryophyta</taxon>
        <taxon>Tracheophyta</taxon>
        <taxon>Spermatophyta</taxon>
        <taxon>Magnoliopsida</taxon>
        <taxon>eudicotyledons</taxon>
        <taxon>Gunneridae</taxon>
        <taxon>Pentapetalae</taxon>
        <taxon>rosids</taxon>
        <taxon>malvids</taxon>
        <taxon>Sapindales</taxon>
        <taxon>Sapindaceae</taxon>
        <taxon>Hippocastanoideae</taxon>
        <taxon>Acereae</taxon>
        <taxon>Dipteronia</taxon>
    </lineage>
</organism>
<dbReference type="EMBL" id="JANJYJ010000005">
    <property type="protein sequence ID" value="KAK3212204.1"/>
    <property type="molecule type" value="Genomic_DNA"/>
</dbReference>
<gene>
    <name evidence="2" type="ORF">Dsin_016910</name>
</gene>
<reference evidence="2" key="1">
    <citation type="journal article" date="2023" name="Plant J.">
        <title>Genome sequences and population genomics provide insights into the demographic history, inbreeding, and mutation load of two 'living fossil' tree species of Dipteronia.</title>
        <authorList>
            <person name="Feng Y."/>
            <person name="Comes H.P."/>
            <person name="Chen J."/>
            <person name="Zhu S."/>
            <person name="Lu R."/>
            <person name="Zhang X."/>
            <person name="Li P."/>
            <person name="Qiu J."/>
            <person name="Olsen K.M."/>
            <person name="Qiu Y."/>
        </authorList>
    </citation>
    <scope>NUCLEOTIDE SEQUENCE</scope>
    <source>
        <strain evidence="2">NBL</strain>
    </source>
</reference>
<dbReference type="Pfam" id="PF13966">
    <property type="entry name" value="zf-RVT"/>
    <property type="match status" value="1"/>
</dbReference>
<evidence type="ECO:0000313" key="3">
    <source>
        <dbReference type="Proteomes" id="UP001281410"/>
    </source>
</evidence>
<keyword evidence="3" id="KW-1185">Reference proteome</keyword>
<protein>
    <recommendedName>
        <fullName evidence="1">Reverse transcriptase zinc-binding domain-containing protein</fullName>
    </recommendedName>
</protein>
<dbReference type="InterPro" id="IPR026960">
    <property type="entry name" value="RVT-Znf"/>
</dbReference>
<comment type="caution">
    <text evidence="2">The sequence shown here is derived from an EMBL/GenBank/DDBJ whole genome shotgun (WGS) entry which is preliminary data.</text>
</comment>
<evidence type="ECO:0000313" key="2">
    <source>
        <dbReference type="EMBL" id="KAK3212204.1"/>
    </source>
</evidence>
<sequence>MPNPGSDLRVADLLDRNRRGWDVDKLDRVLLPVDNEIILSILVSWSGGSDSLAWHFDKGGVYTVRSGYRLALSQKVSESVFDSSVSQQWWKILWGLNLLPRVKFFDWRACWNTIPSLENLWKRKVVASPQCDRCTAPIESSSHAIFWCKEVKKVWNCVDFLGFFAKVHLLPNLEIFSLGPSLLGMEDLCHLCMLAWAIWDNRNLILFNGKAIRDDKGLVLAARFNQLLGLFNPVMGELLALRKGLLLALFYNIHVDFAEVVSPTVVSILNDPNPIMGDSKFVVQDIKTMFLDVGICRRYGDRLLYLKLHDSSCEDPLDNDRLGDGSAAPWDRRRPHLPFDFRGRLQMEVDGGWKRRRRWLGDATEEGGREGERLSCDQEVRRRERRLNDAVAKTVEGES</sequence>
<dbReference type="Proteomes" id="UP001281410">
    <property type="component" value="Unassembled WGS sequence"/>
</dbReference>